<evidence type="ECO:0000313" key="3">
    <source>
        <dbReference type="Proteomes" id="UP000256328"/>
    </source>
</evidence>
<accession>A0A3D8R8Q2</accession>
<sequence>MEGKGDHVEKMNAKFEATKLKIKQAQNLITRPNPKSDDVEKLLEAVKEREALYQQYNSLISGGESKILSLTADLHRKQVTLDTAIQHMKATGRMDAKRIAVLEASRIPVVECLVQCASDYQRLREYCEPAGTGSGRGGDEGEEPRTLKRSIGSRANSVDEIGRGEDNARAAKRYKENNEKREIEIEKREKVEKSRAEKAASLTKSPITREGQARSKDK</sequence>
<feature type="region of interest" description="Disordered" evidence="1">
    <location>
        <begin position="129"/>
        <end position="218"/>
    </location>
</feature>
<dbReference type="Proteomes" id="UP000256328">
    <property type="component" value="Unassembled WGS sequence"/>
</dbReference>
<dbReference type="AlphaFoldDB" id="A0A3D8R8Q2"/>
<keyword evidence="3" id="KW-1185">Reference proteome</keyword>
<protein>
    <submittedName>
        <fullName evidence="2">Uncharacterized protein</fullName>
    </submittedName>
</protein>
<organism evidence="2 3">
    <name type="scientific">Coleophoma crateriformis</name>
    <dbReference type="NCBI Taxonomy" id="565419"/>
    <lineage>
        <taxon>Eukaryota</taxon>
        <taxon>Fungi</taxon>
        <taxon>Dikarya</taxon>
        <taxon>Ascomycota</taxon>
        <taxon>Pezizomycotina</taxon>
        <taxon>Leotiomycetes</taxon>
        <taxon>Helotiales</taxon>
        <taxon>Dermateaceae</taxon>
        <taxon>Coleophoma</taxon>
    </lineage>
</organism>
<name>A0A3D8R8Q2_9HELO</name>
<dbReference type="EMBL" id="PDLN01000012">
    <property type="protein sequence ID" value="RDW70356.1"/>
    <property type="molecule type" value="Genomic_DNA"/>
</dbReference>
<proteinExistence type="predicted"/>
<feature type="compositionally biased region" description="Basic and acidic residues" evidence="1">
    <location>
        <begin position="160"/>
        <end position="198"/>
    </location>
</feature>
<evidence type="ECO:0000313" key="2">
    <source>
        <dbReference type="EMBL" id="RDW70356.1"/>
    </source>
</evidence>
<feature type="compositionally biased region" description="Basic and acidic residues" evidence="1">
    <location>
        <begin position="137"/>
        <end position="146"/>
    </location>
</feature>
<comment type="caution">
    <text evidence="2">The sequence shown here is derived from an EMBL/GenBank/DDBJ whole genome shotgun (WGS) entry which is preliminary data.</text>
</comment>
<reference evidence="2 3" key="1">
    <citation type="journal article" date="2018" name="IMA Fungus">
        <title>IMA Genome-F 9: Draft genome sequence of Annulohypoxylon stygium, Aspergillus mulundensis, Berkeleyomyces basicola (syn. Thielaviopsis basicola), Ceratocystis smalleyi, two Cercospora beticola strains, Coleophoma cylindrospora, Fusarium fracticaudum, Phialophora cf. hyalina, and Morchella septimelata.</title>
        <authorList>
            <person name="Wingfield B.D."/>
            <person name="Bills G.F."/>
            <person name="Dong Y."/>
            <person name="Huang W."/>
            <person name="Nel W.J."/>
            <person name="Swalarsk-Parry B.S."/>
            <person name="Vaghefi N."/>
            <person name="Wilken P.M."/>
            <person name="An Z."/>
            <person name="de Beer Z.W."/>
            <person name="De Vos L."/>
            <person name="Chen L."/>
            <person name="Duong T.A."/>
            <person name="Gao Y."/>
            <person name="Hammerbacher A."/>
            <person name="Kikkert J.R."/>
            <person name="Li Y."/>
            <person name="Li H."/>
            <person name="Li K."/>
            <person name="Li Q."/>
            <person name="Liu X."/>
            <person name="Ma X."/>
            <person name="Naidoo K."/>
            <person name="Pethybridge S.J."/>
            <person name="Sun J."/>
            <person name="Steenkamp E.T."/>
            <person name="van der Nest M.A."/>
            <person name="van Wyk S."/>
            <person name="Wingfield M.J."/>
            <person name="Xiong C."/>
            <person name="Yue Q."/>
            <person name="Zhang X."/>
        </authorList>
    </citation>
    <scope>NUCLEOTIDE SEQUENCE [LARGE SCALE GENOMIC DNA]</scope>
    <source>
        <strain evidence="2 3">BP5796</strain>
    </source>
</reference>
<gene>
    <name evidence="2" type="ORF">BP5796_08753</name>
</gene>
<dbReference type="OrthoDB" id="10392912at2759"/>
<evidence type="ECO:0000256" key="1">
    <source>
        <dbReference type="SAM" id="MobiDB-lite"/>
    </source>
</evidence>